<feature type="non-terminal residue" evidence="1">
    <location>
        <position position="1"/>
    </location>
</feature>
<proteinExistence type="predicted"/>
<sequence>DLSDMKVMTDYQQEWKQIFDESWRHMPLRK</sequence>
<name>X1QZ33_9ZZZZ</name>
<reference evidence="1" key="1">
    <citation type="journal article" date="2014" name="Front. Microbiol.">
        <title>High frequency of phylogenetically diverse reductive dehalogenase-homologous genes in deep subseafloor sedimentary metagenomes.</title>
        <authorList>
            <person name="Kawai M."/>
            <person name="Futagami T."/>
            <person name="Toyoda A."/>
            <person name="Takaki Y."/>
            <person name="Nishi S."/>
            <person name="Hori S."/>
            <person name="Arai W."/>
            <person name="Tsubouchi T."/>
            <person name="Morono Y."/>
            <person name="Uchiyama I."/>
            <person name="Ito T."/>
            <person name="Fujiyama A."/>
            <person name="Inagaki F."/>
            <person name="Takami H."/>
        </authorList>
    </citation>
    <scope>NUCLEOTIDE SEQUENCE</scope>
    <source>
        <strain evidence="1">Expedition CK06-06</strain>
    </source>
</reference>
<gene>
    <name evidence="1" type="ORF">S06H3_60953</name>
</gene>
<organism evidence="1">
    <name type="scientific">marine sediment metagenome</name>
    <dbReference type="NCBI Taxonomy" id="412755"/>
    <lineage>
        <taxon>unclassified sequences</taxon>
        <taxon>metagenomes</taxon>
        <taxon>ecological metagenomes</taxon>
    </lineage>
</organism>
<evidence type="ECO:0000313" key="1">
    <source>
        <dbReference type="EMBL" id="GAI48544.1"/>
    </source>
</evidence>
<dbReference type="AlphaFoldDB" id="X1QZ33"/>
<comment type="caution">
    <text evidence="1">The sequence shown here is derived from an EMBL/GenBank/DDBJ whole genome shotgun (WGS) entry which is preliminary data.</text>
</comment>
<dbReference type="EMBL" id="BARV01039859">
    <property type="protein sequence ID" value="GAI48544.1"/>
    <property type="molecule type" value="Genomic_DNA"/>
</dbReference>
<accession>X1QZ33</accession>
<protein>
    <submittedName>
        <fullName evidence="1">Uncharacterized protein</fullName>
    </submittedName>
</protein>